<name>A0A7S3KV76_9STRA</name>
<evidence type="ECO:0000313" key="1">
    <source>
        <dbReference type="EMBL" id="CAE0401661.1"/>
    </source>
</evidence>
<accession>A0A7S3KV76</accession>
<organism evidence="1">
    <name type="scientific">Amphora coffeiformis</name>
    <dbReference type="NCBI Taxonomy" id="265554"/>
    <lineage>
        <taxon>Eukaryota</taxon>
        <taxon>Sar</taxon>
        <taxon>Stramenopiles</taxon>
        <taxon>Ochrophyta</taxon>
        <taxon>Bacillariophyta</taxon>
        <taxon>Bacillariophyceae</taxon>
        <taxon>Bacillariophycidae</taxon>
        <taxon>Thalassiophysales</taxon>
        <taxon>Catenulaceae</taxon>
        <taxon>Amphora</taxon>
    </lineage>
</organism>
<reference evidence="1" key="1">
    <citation type="submission" date="2021-01" db="EMBL/GenBank/DDBJ databases">
        <authorList>
            <person name="Corre E."/>
            <person name="Pelletier E."/>
            <person name="Niang G."/>
            <person name="Scheremetjew M."/>
            <person name="Finn R."/>
            <person name="Kale V."/>
            <person name="Holt S."/>
            <person name="Cochrane G."/>
            <person name="Meng A."/>
            <person name="Brown T."/>
            <person name="Cohen L."/>
        </authorList>
    </citation>
    <scope>NUCLEOTIDE SEQUENCE</scope>
    <source>
        <strain evidence="1">CCMP127</strain>
    </source>
</reference>
<protein>
    <submittedName>
        <fullName evidence="1">Uncharacterized protein</fullName>
    </submittedName>
</protein>
<dbReference type="AlphaFoldDB" id="A0A7S3KV76"/>
<sequence length="246" mass="27123">MSTTMSTVPGLSFRETLEALRRIINNGTATLAVGGLLDEGTTEGLAWALQTTVAQAYAAFQENPPPSLATEDFGEEGVTIAPLILEGVAIQEANPLLFSSPFLVAPFKEDPAESHLIIVCAVAAFNLGLAMHSQSFVASKDKDQDRRLLLQAKEFYMQAHDLMDKLEVMLPDGTWIQVFLATCNNMAEISAQLNIPAEVNEWQEALQHCFWTVPPMKKSPVYRHFSDVSVAYGMEFEHVPEYFDAP</sequence>
<proteinExistence type="predicted"/>
<dbReference type="EMBL" id="HBIM01000078">
    <property type="protein sequence ID" value="CAE0401661.1"/>
    <property type="molecule type" value="Transcribed_RNA"/>
</dbReference>
<gene>
    <name evidence="1" type="ORF">ACOF00016_LOCUS66</name>
</gene>